<dbReference type="RefSeq" id="WP_008239288.1">
    <property type="nucleotide sequence ID" value="NZ_AJJU01000009.1"/>
</dbReference>
<evidence type="ECO:0000313" key="3">
    <source>
        <dbReference type="Proteomes" id="UP000005938"/>
    </source>
</evidence>
<gene>
    <name evidence="2" type="ORF">W5A_08007</name>
</gene>
<evidence type="ECO:0000256" key="1">
    <source>
        <dbReference type="SAM" id="Phobius"/>
    </source>
</evidence>
<keyword evidence="3" id="KW-1185">Reference proteome</keyword>
<name>I0WE92_9FLAO</name>
<organism evidence="2 3">
    <name type="scientific">Imtechella halotolerans K1</name>
    <dbReference type="NCBI Taxonomy" id="946077"/>
    <lineage>
        <taxon>Bacteria</taxon>
        <taxon>Pseudomonadati</taxon>
        <taxon>Bacteroidota</taxon>
        <taxon>Flavobacteriia</taxon>
        <taxon>Flavobacteriales</taxon>
        <taxon>Flavobacteriaceae</taxon>
        <taxon>Imtechella</taxon>
    </lineage>
</organism>
<dbReference type="OrthoDB" id="9813621at2"/>
<dbReference type="STRING" id="946077.W5A_08007"/>
<protein>
    <submittedName>
        <fullName evidence="2">Uncharacterized protein</fullName>
    </submittedName>
</protein>
<feature type="transmembrane region" description="Helical" evidence="1">
    <location>
        <begin position="7"/>
        <end position="28"/>
    </location>
</feature>
<sequence>MITKHQISVALYLLASALLLMPFIGMQFSDQVNWSAFDFIIAGILLFGTAYGCNLVIKHIKTKRKAIILCGMIILFVAILWIELAVGLFGTPLAGS</sequence>
<evidence type="ECO:0000313" key="2">
    <source>
        <dbReference type="EMBL" id="EID74708.1"/>
    </source>
</evidence>
<reference evidence="2 3" key="1">
    <citation type="journal article" date="2012" name="J. Bacteriol.">
        <title>Genome Sequence of the Halotolerant Bacterium Imtechella halotolerans K1T.</title>
        <authorList>
            <person name="Kumar S."/>
            <person name="Vikram S."/>
            <person name="Subramanian S."/>
            <person name="Raghava G.P."/>
            <person name="Pinnaka A.K."/>
        </authorList>
    </citation>
    <scope>NUCLEOTIDE SEQUENCE [LARGE SCALE GENOMIC DNA]</scope>
    <source>
        <strain evidence="2 3">K1</strain>
    </source>
</reference>
<comment type="caution">
    <text evidence="2">The sequence shown here is derived from an EMBL/GenBank/DDBJ whole genome shotgun (WGS) entry which is preliminary data.</text>
</comment>
<accession>I0WE92</accession>
<proteinExistence type="predicted"/>
<dbReference type="AlphaFoldDB" id="I0WE92"/>
<keyword evidence="1" id="KW-1133">Transmembrane helix</keyword>
<dbReference type="eggNOG" id="ENOG5032YSV">
    <property type="taxonomic scope" value="Bacteria"/>
</dbReference>
<keyword evidence="1" id="KW-0812">Transmembrane</keyword>
<dbReference type="EMBL" id="AJJU01000009">
    <property type="protein sequence ID" value="EID74708.1"/>
    <property type="molecule type" value="Genomic_DNA"/>
</dbReference>
<keyword evidence="1" id="KW-0472">Membrane</keyword>
<dbReference type="Proteomes" id="UP000005938">
    <property type="component" value="Unassembled WGS sequence"/>
</dbReference>
<feature type="transmembrane region" description="Helical" evidence="1">
    <location>
        <begin position="34"/>
        <end position="57"/>
    </location>
</feature>
<dbReference type="PATRIC" id="fig|946077.3.peg.1623"/>
<feature type="transmembrane region" description="Helical" evidence="1">
    <location>
        <begin position="66"/>
        <end position="90"/>
    </location>
</feature>